<proteinExistence type="predicted"/>
<feature type="transmembrane region" description="Helical" evidence="8">
    <location>
        <begin position="60"/>
        <end position="86"/>
    </location>
</feature>
<keyword evidence="6 8" id="KW-1133">Transmembrane helix</keyword>
<dbReference type="NCBIfam" id="NF033780">
    <property type="entry name" value="exosort_XrtU_C"/>
    <property type="match status" value="1"/>
</dbReference>
<keyword evidence="2" id="KW-1003">Cell membrane</keyword>
<dbReference type="Pfam" id="PF09721">
    <property type="entry name" value="Exosortase_EpsH"/>
    <property type="match status" value="1"/>
</dbReference>
<feature type="transmembrane region" description="Helical" evidence="8">
    <location>
        <begin position="319"/>
        <end position="340"/>
    </location>
</feature>
<dbReference type="InterPro" id="IPR019127">
    <property type="entry name" value="Exosortase"/>
</dbReference>
<evidence type="ECO:0000256" key="8">
    <source>
        <dbReference type="SAM" id="Phobius"/>
    </source>
</evidence>
<organism evidence="9 10">
    <name type="scientific">Rubripirellula obstinata</name>
    <dbReference type="NCBI Taxonomy" id="406547"/>
    <lineage>
        <taxon>Bacteria</taxon>
        <taxon>Pseudomonadati</taxon>
        <taxon>Planctomycetota</taxon>
        <taxon>Planctomycetia</taxon>
        <taxon>Pirellulales</taxon>
        <taxon>Pirellulaceae</taxon>
        <taxon>Rubripirellula</taxon>
    </lineage>
</organism>
<keyword evidence="5" id="KW-0378">Hydrolase</keyword>
<feature type="transmembrane region" description="Helical" evidence="8">
    <location>
        <begin position="230"/>
        <end position="254"/>
    </location>
</feature>
<protein>
    <submittedName>
        <fullName evidence="9">Transmembrane exosortase</fullName>
    </submittedName>
</protein>
<comment type="subcellular location">
    <subcellularLocation>
        <location evidence="1">Cell membrane</location>
        <topology evidence="1">Multi-pass membrane protein</topology>
    </subcellularLocation>
</comment>
<dbReference type="AlphaFoldDB" id="A0A5B1CHX7"/>
<dbReference type="GO" id="GO:0006508">
    <property type="term" value="P:proteolysis"/>
    <property type="evidence" value="ECO:0007669"/>
    <property type="project" value="UniProtKB-KW"/>
</dbReference>
<feature type="transmembrane region" description="Helical" evidence="8">
    <location>
        <begin position="126"/>
        <end position="143"/>
    </location>
</feature>
<keyword evidence="10" id="KW-1185">Reference proteome</keyword>
<dbReference type="NCBIfam" id="TIGR02602">
    <property type="entry name" value="8TM_EpsH"/>
    <property type="match status" value="1"/>
</dbReference>
<feature type="transmembrane region" description="Helical" evidence="8">
    <location>
        <begin position="155"/>
        <end position="179"/>
    </location>
</feature>
<evidence type="ECO:0000256" key="4">
    <source>
        <dbReference type="ARBA" id="ARBA00022692"/>
    </source>
</evidence>
<dbReference type="EMBL" id="VRLW01000001">
    <property type="protein sequence ID" value="KAA1259832.1"/>
    <property type="molecule type" value="Genomic_DNA"/>
</dbReference>
<dbReference type="GO" id="GO:0008233">
    <property type="term" value="F:peptidase activity"/>
    <property type="evidence" value="ECO:0007669"/>
    <property type="project" value="UniProtKB-KW"/>
</dbReference>
<accession>A0A5B1CHX7</accession>
<keyword evidence="4 8" id="KW-0812">Transmembrane</keyword>
<evidence type="ECO:0000256" key="2">
    <source>
        <dbReference type="ARBA" id="ARBA00022475"/>
    </source>
</evidence>
<reference evidence="9 10" key="1">
    <citation type="submission" date="2019-08" db="EMBL/GenBank/DDBJ databases">
        <title>Deep-cultivation of Planctomycetes and their phenomic and genomic characterization uncovers novel biology.</title>
        <authorList>
            <person name="Wiegand S."/>
            <person name="Jogler M."/>
            <person name="Boedeker C."/>
            <person name="Pinto D."/>
            <person name="Vollmers J."/>
            <person name="Rivas-Marin E."/>
            <person name="Kohn T."/>
            <person name="Peeters S.H."/>
            <person name="Heuer A."/>
            <person name="Rast P."/>
            <person name="Oberbeckmann S."/>
            <person name="Bunk B."/>
            <person name="Jeske O."/>
            <person name="Meyerdierks A."/>
            <person name="Storesund J.E."/>
            <person name="Kallscheuer N."/>
            <person name="Luecker S."/>
            <person name="Lage O.M."/>
            <person name="Pohl T."/>
            <person name="Merkel B.J."/>
            <person name="Hornburger P."/>
            <person name="Mueller R.-W."/>
            <person name="Bruemmer F."/>
            <person name="Labrenz M."/>
            <person name="Spormann A.M."/>
            <person name="Op Den Camp H."/>
            <person name="Overmann J."/>
            <person name="Amann R."/>
            <person name="Jetten M.S.M."/>
            <person name="Mascher T."/>
            <person name="Medema M.H."/>
            <person name="Devos D.P."/>
            <person name="Kaster A.-K."/>
            <person name="Ovreas L."/>
            <person name="Rohde M."/>
            <person name="Galperin M.Y."/>
            <person name="Jogler C."/>
        </authorList>
    </citation>
    <scope>NUCLEOTIDE SEQUENCE [LARGE SCALE GENOMIC DNA]</scope>
    <source>
        <strain evidence="9 10">LF1</strain>
    </source>
</reference>
<dbReference type="InterPro" id="IPR013426">
    <property type="entry name" value="EpsH-like"/>
</dbReference>
<sequence length="551" mass="60525">MLVALLPFLVKYCRAMWFQSLYQYFPFLLAAVFGLAYVRFDRRIRLPHGWFSKTATIASLIFMVGAAILASSWLGAIAFALATGGFLSAQRDHAGNSLGYLAVPMLMFIRAPLLGTYTVMHRLQLATTYLGSTLLDVLGVIHVKSGNTIELVNKSLFVAEACSGVQSLFTMCFLTLLLWAYKRRPYFLVPVYLLFAFFFAVVGNVIRVTSIAVAEAWFSFDLTEGLTHELVGYAALAIAAGMMASLDHVLGLMLGKFRPTGKQTSPSDDPISRFGDSHGFDTDSQKTVASANTANQSASNEAAASDFNFKTAFNQLPKLAKFAFVTSLACGAMMTAWMLLREPDKRPVVAKDEVLFEPKANFLSGLDAPIQVVNHEHRRDAHADRNARHGMNSDAWQCGINATQGQFALSQPYMGWHELTVCYRVLDWKLVARTPTMPTSGSDPVVVAEFTNDSGEHGTLFFTAVDSDGSIPRAPGHSNFSRSLAPLEPLIFDDFAELTGSAQTIMLQYWVTGTEPLSSETKQQVIDMMDQIRGYTSEQVAEYTDDLLGGS</sequence>
<feature type="transmembrane region" description="Helical" evidence="8">
    <location>
        <begin position="98"/>
        <end position="119"/>
    </location>
</feature>
<evidence type="ECO:0000256" key="5">
    <source>
        <dbReference type="ARBA" id="ARBA00022801"/>
    </source>
</evidence>
<evidence type="ECO:0000256" key="7">
    <source>
        <dbReference type="ARBA" id="ARBA00023136"/>
    </source>
</evidence>
<gene>
    <name evidence="9" type="ORF">LF1_23690</name>
</gene>
<evidence type="ECO:0000256" key="6">
    <source>
        <dbReference type="ARBA" id="ARBA00022989"/>
    </source>
</evidence>
<evidence type="ECO:0000256" key="3">
    <source>
        <dbReference type="ARBA" id="ARBA00022670"/>
    </source>
</evidence>
<dbReference type="Proteomes" id="UP000322699">
    <property type="component" value="Unassembled WGS sequence"/>
</dbReference>
<name>A0A5B1CHX7_9BACT</name>
<evidence type="ECO:0000313" key="10">
    <source>
        <dbReference type="Proteomes" id="UP000322699"/>
    </source>
</evidence>
<dbReference type="NCBIfam" id="TIGR04178">
    <property type="entry name" value="exo_archaeo"/>
    <property type="match status" value="1"/>
</dbReference>
<evidence type="ECO:0000256" key="1">
    <source>
        <dbReference type="ARBA" id="ARBA00004651"/>
    </source>
</evidence>
<feature type="transmembrane region" description="Helical" evidence="8">
    <location>
        <begin position="25"/>
        <end position="40"/>
    </location>
</feature>
<keyword evidence="7 8" id="KW-0472">Membrane</keyword>
<dbReference type="GO" id="GO:0005886">
    <property type="term" value="C:plasma membrane"/>
    <property type="evidence" value="ECO:0007669"/>
    <property type="project" value="UniProtKB-SubCell"/>
</dbReference>
<keyword evidence="3" id="KW-0645">Protease</keyword>
<evidence type="ECO:0000313" key="9">
    <source>
        <dbReference type="EMBL" id="KAA1259832.1"/>
    </source>
</evidence>
<feature type="transmembrane region" description="Helical" evidence="8">
    <location>
        <begin position="191"/>
        <end position="218"/>
    </location>
</feature>
<comment type="caution">
    <text evidence="9">The sequence shown here is derived from an EMBL/GenBank/DDBJ whole genome shotgun (WGS) entry which is preliminary data.</text>
</comment>
<dbReference type="InterPro" id="IPR026392">
    <property type="entry name" value="Exo/Archaeosortase_dom"/>
</dbReference>